<dbReference type="OrthoDB" id="9787486at2"/>
<dbReference type="RefSeq" id="WP_116693049.1">
    <property type="nucleotide sequence ID" value="NZ_QEHR01000001.1"/>
</dbReference>
<protein>
    <submittedName>
        <fullName evidence="3">Short chain dehydrogenase</fullName>
    </submittedName>
</protein>
<keyword evidence="4" id="KW-1185">Reference proteome</keyword>
<keyword evidence="2" id="KW-0560">Oxidoreductase</keyword>
<dbReference type="EMBL" id="QEHR01000001">
    <property type="protein sequence ID" value="PVW17300.1"/>
    <property type="molecule type" value="Genomic_DNA"/>
</dbReference>
<dbReference type="SUPFAM" id="SSF51735">
    <property type="entry name" value="NAD(P)-binding Rossmann-fold domains"/>
    <property type="match status" value="1"/>
</dbReference>
<dbReference type="Proteomes" id="UP000245962">
    <property type="component" value="Unassembled WGS sequence"/>
</dbReference>
<evidence type="ECO:0000256" key="2">
    <source>
        <dbReference type="ARBA" id="ARBA00023002"/>
    </source>
</evidence>
<accession>A0A2U0I8D1</accession>
<name>A0A2U0I8D1_9FLAO</name>
<dbReference type="Pfam" id="PF13561">
    <property type="entry name" value="adh_short_C2"/>
    <property type="match status" value="1"/>
</dbReference>
<dbReference type="PRINTS" id="PR00081">
    <property type="entry name" value="GDHRDH"/>
</dbReference>
<evidence type="ECO:0000313" key="3">
    <source>
        <dbReference type="EMBL" id="PVW17300.1"/>
    </source>
</evidence>
<proteinExistence type="inferred from homology"/>
<organism evidence="3 4">
    <name type="scientific">Marixanthomonas spongiae</name>
    <dbReference type="NCBI Taxonomy" id="2174845"/>
    <lineage>
        <taxon>Bacteria</taxon>
        <taxon>Pseudomonadati</taxon>
        <taxon>Bacteroidota</taxon>
        <taxon>Flavobacteriia</taxon>
        <taxon>Flavobacteriales</taxon>
        <taxon>Flavobacteriaceae</taxon>
        <taxon>Marixanthomonas</taxon>
    </lineage>
</organism>
<dbReference type="CDD" id="cd11731">
    <property type="entry name" value="Lin1944_like_SDR_c"/>
    <property type="match status" value="1"/>
</dbReference>
<dbReference type="PANTHER" id="PTHR43477">
    <property type="entry name" value="DIHYDROANTICAPSIN 7-DEHYDROGENASE"/>
    <property type="match status" value="1"/>
</dbReference>
<comment type="caution">
    <text evidence="3">The sequence shown here is derived from an EMBL/GenBank/DDBJ whole genome shotgun (WGS) entry which is preliminary data.</text>
</comment>
<reference evidence="3 4" key="1">
    <citation type="submission" date="2018-04" db="EMBL/GenBank/DDBJ databases">
        <title>Marixanthomonas spongiae HN-E44 sp. nov., isolated from a marine sponge.</title>
        <authorList>
            <person name="Luo L."/>
            <person name="Zhuang L."/>
        </authorList>
    </citation>
    <scope>NUCLEOTIDE SEQUENCE [LARGE SCALE GENOMIC DNA]</scope>
    <source>
        <strain evidence="3 4">HN-E44</strain>
    </source>
</reference>
<dbReference type="NCBIfam" id="NF005754">
    <property type="entry name" value="PRK07578.1"/>
    <property type="match status" value="1"/>
</dbReference>
<evidence type="ECO:0000313" key="4">
    <source>
        <dbReference type="Proteomes" id="UP000245962"/>
    </source>
</evidence>
<dbReference type="InterPro" id="IPR002347">
    <property type="entry name" value="SDR_fam"/>
</dbReference>
<dbReference type="PANTHER" id="PTHR43477:SF1">
    <property type="entry name" value="DIHYDROANTICAPSIN 7-DEHYDROGENASE"/>
    <property type="match status" value="1"/>
</dbReference>
<sequence length="201" mass="21846">MKILIIGGNGTIGKTVTKRFSEENDEVIIAGRSSGDVTVDIANPDSIEEMFKKTGNVDAIVNIAGDAKWDSFDNLSEEDFYIGIKSKMMGQVNLVRLGRKYLNEGGSFTLTTGILADEPVDKTTSAAMVNGAVESFTKAAALELTNGLRINVVSADMVEDAYEKYKDYFPGNTPVPMRKITDGYFKSVKGKINGEIIKIRA</sequence>
<dbReference type="GO" id="GO:0016491">
    <property type="term" value="F:oxidoreductase activity"/>
    <property type="evidence" value="ECO:0007669"/>
    <property type="project" value="UniProtKB-KW"/>
</dbReference>
<dbReference type="InterPro" id="IPR051122">
    <property type="entry name" value="SDR_DHRS6-like"/>
</dbReference>
<dbReference type="InterPro" id="IPR036291">
    <property type="entry name" value="NAD(P)-bd_dom_sf"/>
</dbReference>
<dbReference type="Gene3D" id="3.40.50.720">
    <property type="entry name" value="NAD(P)-binding Rossmann-like Domain"/>
    <property type="match status" value="1"/>
</dbReference>
<gene>
    <name evidence="3" type="ORF">DDV96_01980</name>
</gene>
<comment type="similarity">
    <text evidence="1">Belongs to the short-chain dehydrogenases/reductases (SDR) family.</text>
</comment>
<evidence type="ECO:0000256" key="1">
    <source>
        <dbReference type="ARBA" id="ARBA00006484"/>
    </source>
</evidence>
<dbReference type="AlphaFoldDB" id="A0A2U0I8D1"/>